<dbReference type="GO" id="GO:0046872">
    <property type="term" value="F:metal ion binding"/>
    <property type="evidence" value="ECO:0007669"/>
    <property type="project" value="UniProtKB-KW"/>
</dbReference>
<dbReference type="FunFam" id="3.90.850.10:FF:000002">
    <property type="entry name" value="2-hydroxyhepta-2,4-diene-1,7-dioate isomerase"/>
    <property type="match status" value="1"/>
</dbReference>
<dbReference type="InterPro" id="IPR036663">
    <property type="entry name" value="Fumarylacetoacetase_C_sf"/>
</dbReference>
<dbReference type="AlphaFoldDB" id="A0A6P2V232"/>
<evidence type="ECO:0000313" key="7">
    <source>
        <dbReference type="EMBL" id="VWC77252.1"/>
    </source>
</evidence>
<dbReference type="PANTHER" id="PTHR11820">
    <property type="entry name" value="ACYLPYRUVASE"/>
    <property type="match status" value="1"/>
</dbReference>
<dbReference type="GO" id="GO:0019628">
    <property type="term" value="P:urate catabolic process"/>
    <property type="evidence" value="ECO:0007669"/>
    <property type="project" value="UniProtKB-UniPathway"/>
</dbReference>
<dbReference type="PANTHER" id="PTHR11820:SF7">
    <property type="entry name" value="ACYLPYRUVASE FAHD1, MITOCHONDRIAL"/>
    <property type="match status" value="1"/>
</dbReference>
<dbReference type="Proteomes" id="UP000494110">
    <property type="component" value="Unassembled WGS sequence"/>
</dbReference>
<evidence type="ECO:0000256" key="1">
    <source>
        <dbReference type="ARBA" id="ARBA00001946"/>
    </source>
</evidence>
<proteinExistence type="inferred from homology"/>
<dbReference type="Pfam" id="PF01557">
    <property type="entry name" value="FAA_hydrolase"/>
    <property type="match status" value="1"/>
</dbReference>
<dbReference type="GO" id="GO:0016853">
    <property type="term" value="F:isomerase activity"/>
    <property type="evidence" value="ECO:0007669"/>
    <property type="project" value="UniProtKB-ARBA"/>
</dbReference>
<dbReference type="UniPathway" id="UPA00394"/>
<accession>A0A6P2V232</accession>
<dbReference type="EMBL" id="CABVQN010000003">
    <property type="protein sequence ID" value="VWC77252.1"/>
    <property type="molecule type" value="Genomic_DNA"/>
</dbReference>
<name>A0A6P2V232_BURL3</name>
<keyword evidence="5" id="KW-0460">Magnesium</keyword>
<protein>
    <submittedName>
        <fullName evidence="7">5-oxopent-3-ene-1,2,5-tricarboxylate decarboxylase</fullName>
    </submittedName>
</protein>
<evidence type="ECO:0000259" key="6">
    <source>
        <dbReference type="Pfam" id="PF01557"/>
    </source>
</evidence>
<dbReference type="GO" id="GO:0019752">
    <property type="term" value="P:carboxylic acid metabolic process"/>
    <property type="evidence" value="ECO:0007669"/>
    <property type="project" value="UniProtKB-ARBA"/>
</dbReference>
<comment type="cofactor">
    <cofactor evidence="1">
        <name>Mg(2+)</name>
        <dbReference type="ChEBI" id="CHEBI:18420"/>
    </cofactor>
</comment>
<dbReference type="SUPFAM" id="SSF56529">
    <property type="entry name" value="FAH"/>
    <property type="match status" value="1"/>
</dbReference>
<evidence type="ECO:0000256" key="2">
    <source>
        <dbReference type="ARBA" id="ARBA00010211"/>
    </source>
</evidence>
<keyword evidence="3" id="KW-0479">Metal-binding</keyword>
<comment type="similarity">
    <text evidence="2">Belongs to the FAH family.</text>
</comment>
<evidence type="ECO:0000313" key="8">
    <source>
        <dbReference type="Proteomes" id="UP000494110"/>
    </source>
</evidence>
<keyword evidence="4" id="KW-0378">Hydrolase</keyword>
<evidence type="ECO:0000256" key="5">
    <source>
        <dbReference type="ARBA" id="ARBA00022842"/>
    </source>
</evidence>
<reference evidence="7 8" key="1">
    <citation type="submission" date="2019-09" db="EMBL/GenBank/DDBJ databases">
        <authorList>
            <person name="Depoorter E."/>
        </authorList>
    </citation>
    <scope>NUCLEOTIDE SEQUENCE [LARGE SCALE GENOMIC DNA]</scope>
    <source>
        <strain evidence="7">R-39750</strain>
    </source>
</reference>
<dbReference type="Gene3D" id="3.90.850.10">
    <property type="entry name" value="Fumarylacetoacetase-like, C-terminal domain"/>
    <property type="match status" value="1"/>
</dbReference>
<evidence type="ECO:0000256" key="4">
    <source>
        <dbReference type="ARBA" id="ARBA00022801"/>
    </source>
</evidence>
<feature type="domain" description="Fumarylacetoacetase-like C-terminal" evidence="6">
    <location>
        <begin position="75"/>
        <end position="287"/>
    </location>
</feature>
<gene>
    <name evidence="7" type="ORF">BLA39750_00963</name>
</gene>
<dbReference type="InterPro" id="IPR011234">
    <property type="entry name" value="Fumarylacetoacetase-like_C"/>
</dbReference>
<dbReference type="RefSeq" id="WP_175011111.1">
    <property type="nucleotide sequence ID" value="NZ_CABVQN010000003.1"/>
</dbReference>
<evidence type="ECO:0000256" key="3">
    <source>
        <dbReference type="ARBA" id="ARBA00022723"/>
    </source>
</evidence>
<organism evidence="7 8">
    <name type="scientific">Burkholderia lata (strain ATCC 17760 / DSM 23089 / LMG 22485 / NCIMB 9086 / R18194 / 383)</name>
    <dbReference type="NCBI Taxonomy" id="482957"/>
    <lineage>
        <taxon>Bacteria</taxon>
        <taxon>Pseudomonadati</taxon>
        <taxon>Pseudomonadota</taxon>
        <taxon>Betaproteobacteria</taxon>
        <taxon>Burkholderiales</taxon>
        <taxon>Burkholderiaceae</taxon>
        <taxon>Burkholderia</taxon>
        <taxon>Burkholderia cepacia complex</taxon>
    </lineage>
</organism>
<sequence>MKFANLKTASGPALVVVDAERKSYYPVSNLLPGFQGDLVDFISSGSQLSAPAASEFLPFSEDDLLAPIEHPRRNIFCVGKNYSEHAKEFNRSGFDASSNSDMPEYPVLFTKPASTVIGTGASIPSHSQVTSQLDYEVELAVIIGKGGTGITEEEAMSHVWGYTIVNDVTARDLQKMHRQWFLGKSLDGFCPMGPYAVTADEIDGRNLDVKCWVNDELRQSANTAQLIFDIPRLIATLSAGISLQPGDIIATGTPAGVGIGFTPPRFLTSGDRLRLSVSGIGELHNTIA</sequence>
<dbReference type="GO" id="GO:0018773">
    <property type="term" value="F:acetylpyruvate hydrolase activity"/>
    <property type="evidence" value="ECO:0007669"/>
    <property type="project" value="TreeGrafter"/>
</dbReference>